<feature type="compositionally biased region" description="Polar residues" evidence="1">
    <location>
        <begin position="1"/>
        <end position="10"/>
    </location>
</feature>
<dbReference type="EMBL" id="BLLF01001949">
    <property type="protein sequence ID" value="GFH22013.1"/>
    <property type="molecule type" value="Genomic_DNA"/>
</dbReference>
<feature type="compositionally biased region" description="Low complexity" evidence="1">
    <location>
        <begin position="38"/>
        <end position="53"/>
    </location>
</feature>
<feature type="compositionally biased region" description="Basic and acidic residues" evidence="1">
    <location>
        <begin position="11"/>
        <end position="37"/>
    </location>
</feature>
<organism evidence="2 3">
    <name type="scientific">Haematococcus lacustris</name>
    <name type="common">Green alga</name>
    <name type="synonym">Haematococcus pluvialis</name>
    <dbReference type="NCBI Taxonomy" id="44745"/>
    <lineage>
        <taxon>Eukaryota</taxon>
        <taxon>Viridiplantae</taxon>
        <taxon>Chlorophyta</taxon>
        <taxon>core chlorophytes</taxon>
        <taxon>Chlorophyceae</taxon>
        <taxon>CS clade</taxon>
        <taxon>Chlamydomonadales</taxon>
        <taxon>Haematococcaceae</taxon>
        <taxon>Haematococcus</taxon>
    </lineage>
</organism>
<dbReference type="AlphaFoldDB" id="A0A699ZHD7"/>
<feature type="non-terminal residue" evidence="2">
    <location>
        <position position="145"/>
    </location>
</feature>
<gene>
    <name evidence="2" type="ORF">HaLaN_19412</name>
</gene>
<evidence type="ECO:0000256" key="1">
    <source>
        <dbReference type="SAM" id="MobiDB-lite"/>
    </source>
</evidence>
<proteinExistence type="predicted"/>
<feature type="region of interest" description="Disordered" evidence="1">
    <location>
        <begin position="1"/>
        <end position="53"/>
    </location>
</feature>
<reference evidence="2 3" key="1">
    <citation type="submission" date="2020-02" db="EMBL/GenBank/DDBJ databases">
        <title>Draft genome sequence of Haematococcus lacustris strain NIES-144.</title>
        <authorList>
            <person name="Morimoto D."/>
            <person name="Nakagawa S."/>
            <person name="Yoshida T."/>
            <person name="Sawayama S."/>
        </authorList>
    </citation>
    <scope>NUCLEOTIDE SEQUENCE [LARGE SCALE GENOMIC DNA]</scope>
    <source>
        <strain evidence="2 3">NIES-144</strain>
    </source>
</reference>
<protein>
    <submittedName>
        <fullName evidence="2">Uncharacterized protein</fullName>
    </submittedName>
</protein>
<evidence type="ECO:0000313" key="3">
    <source>
        <dbReference type="Proteomes" id="UP000485058"/>
    </source>
</evidence>
<accession>A0A699ZHD7</accession>
<sequence length="145" mass="15751">DAASNGLQQQDHLEEAPRVQQEEAAQGRDQEHWRQQQELEGAAPGEQEQQPQAAVATRVVIVAVDPDTHGAVTMATWVTNDPLNAAVDLSQLEDVRVFDMPCATVELIGKKKPTGKPSKRRRPAEPGAVLVWGQSFRLPGPCQSG</sequence>
<keyword evidence="3" id="KW-1185">Reference proteome</keyword>
<comment type="caution">
    <text evidence="2">The sequence shown here is derived from an EMBL/GenBank/DDBJ whole genome shotgun (WGS) entry which is preliminary data.</text>
</comment>
<name>A0A699ZHD7_HAELA</name>
<evidence type="ECO:0000313" key="2">
    <source>
        <dbReference type="EMBL" id="GFH22013.1"/>
    </source>
</evidence>
<feature type="non-terminal residue" evidence="2">
    <location>
        <position position="1"/>
    </location>
</feature>
<dbReference type="Proteomes" id="UP000485058">
    <property type="component" value="Unassembled WGS sequence"/>
</dbReference>